<dbReference type="InterPro" id="IPR043129">
    <property type="entry name" value="ATPase_NBD"/>
</dbReference>
<dbReference type="Pfam" id="PF00012">
    <property type="entry name" value="HSP70"/>
    <property type="match status" value="1"/>
</dbReference>
<dbReference type="CDD" id="cd10170">
    <property type="entry name" value="ASKHA_NBD_HSP70"/>
    <property type="match status" value="1"/>
</dbReference>
<keyword evidence="2" id="KW-0067">ATP-binding</keyword>
<evidence type="ECO:0000256" key="1">
    <source>
        <dbReference type="ARBA" id="ARBA00022741"/>
    </source>
</evidence>
<keyword evidence="4" id="KW-1185">Reference proteome</keyword>
<proteinExistence type="predicted"/>
<organism evidence="3 4">
    <name type="scientific">Phaeosphaeria nodorum (strain SN15 / ATCC MYA-4574 / FGSC 10173)</name>
    <name type="common">Glume blotch fungus</name>
    <name type="synonym">Parastagonospora nodorum</name>
    <dbReference type="NCBI Taxonomy" id="321614"/>
    <lineage>
        <taxon>Eukaryota</taxon>
        <taxon>Fungi</taxon>
        <taxon>Dikarya</taxon>
        <taxon>Ascomycota</taxon>
        <taxon>Pezizomycotina</taxon>
        <taxon>Dothideomycetes</taxon>
        <taxon>Pleosporomycetidae</taxon>
        <taxon>Pleosporales</taxon>
        <taxon>Pleosporineae</taxon>
        <taxon>Phaeosphaeriaceae</taxon>
        <taxon>Parastagonospora</taxon>
    </lineage>
</organism>
<gene>
    <name evidence="3" type="ORF">JI435_063130</name>
</gene>
<reference evidence="4" key="1">
    <citation type="journal article" date="2021" name="BMC Genomics">
        <title>Chromosome-level genome assembly and manually-curated proteome of model necrotroph Parastagonospora nodorum Sn15 reveals a genome-wide trove of candidate effector homologs, and redundancy of virulence-related functions within an accessory chromosome.</title>
        <authorList>
            <person name="Bertazzoni S."/>
            <person name="Jones D.A.B."/>
            <person name="Phan H.T."/>
            <person name="Tan K.-C."/>
            <person name="Hane J.K."/>
        </authorList>
    </citation>
    <scope>NUCLEOTIDE SEQUENCE [LARGE SCALE GENOMIC DNA]</scope>
    <source>
        <strain evidence="4">SN15 / ATCC MYA-4574 / FGSC 10173)</strain>
    </source>
</reference>
<dbReference type="VEuPathDB" id="FungiDB:JI435_063130"/>
<dbReference type="SUPFAM" id="SSF53067">
    <property type="entry name" value="Actin-like ATPase domain"/>
    <property type="match status" value="2"/>
</dbReference>
<dbReference type="GO" id="GO:0140662">
    <property type="term" value="F:ATP-dependent protein folding chaperone"/>
    <property type="evidence" value="ECO:0007669"/>
    <property type="project" value="InterPro"/>
</dbReference>
<dbReference type="AlphaFoldDB" id="A0A7U2F5N5"/>
<dbReference type="PANTHER" id="PTHR14187">
    <property type="entry name" value="ALPHA KINASE/ELONGATION FACTOR 2 KINASE"/>
    <property type="match status" value="1"/>
</dbReference>
<evidence type="ECO:0000256" key="2">
    <source>
        <dbReference type="ARBA" id="ARBA00022840"/>
    </source>
</evidence>
<dbReference type="Gene3D" id="3.30.420.40">
    <property type="match status" value="2"/>
</dbReference>
<dbReference type="EMBL" id="CP069031">
    <property type="protein sequence ID" value="QRC98961.1"/>
    <property type="molecule type" value="Genomic_DNA"/>
</dbReference>
<dbReference type="Gene3D" id="3.90.640.10">
    <property type="entry name" value="Actin, Chain A, domain 4"/>
    <property type="match status" value="1"/>
</dbReference>
<dbReference type="PANTHER" id="PTHR14187:SF82">
    <property type="entry name" value="FAMILY CHAPERONE, PUTATIVE (AFU_ORTHOLOGUE AFUA_7G08575)-RELATED"/>
    <property type="match status" value="1"/>
</dbReference>
<dbReference type="OMA" id="FVKIAGC"/>
<evidence type="ECO:0008006" key="5">
    <source>
        <dbReference type="Google" id="ProtNLM"/>
    </source>
</evidence>
<dbReference type="InterPro" id="IPR013126">
    <property type="entry name" value="Hsp_70_fam"/>
</dbReference>
<dbReference type="OrthoDB" id="2963168at2759"/>
<name>A0A7U2F5N5_PHANO</name>
<dbReference type="Proteomes" id="UP000663193">
    <property type="component" value="Chromosome 9"/>
</dbReference>
<accession>A0A7U2F5N5</accession>
<evidence type="ECO:0000313" key="3">
    <source>
        <dbReference type="EMBL" id="QRC98961.1"/>
    </source>
</evidence>
<protein>
    <recommendedName>
        <fullName evidence="5">Actin-like ATPase domain-containing protein</fullName>
    </recommendedName>
</protein>
<evidence type="ECO:0000313" key="4">
    <source>
        <dbReference type="Proteomes" id="UP000663193"/>
    </source>
</evidence>
<keyword evidence="1" id="KW-0547">Nucleotide-binding</keyword>
<sequence>MKGNRLVIGLDYGTTYTGVSFCEASDANSDGQHIEIIHDWPSRHTKIGTKEKVPSEVAYLDEGICWGSNIPPHEKREMWTKLQLELDHRHTGEAAKISQELSKSGPRKEPVEIVADFLAQVKAHLITNLDNKFGKELWRTLSITLVITVPAVWSDGAKNRTLQAVDKAGFNKLSFPQLNTPLLVTTEPEAAAIYTMRTLRGTAQNEQLTIGDGFIVCDMGGGTVDLIAYRVKSLQPTIIEEATVGNGAQCGGIFVDRAFLRWLECRLGTSDFVKIAGCRSEQIPRISLSKKAAKILQDFTLEVKTGFSGTETGYLVLPNPLSAIEEDKARGIRDGEITVTAEDTTSMFETSICRTYELLNEQLQRARKNKVDIKYVFLVGGFSESPYMHRKIKEYMEQSNIATIKPSYAWSAVARGAAAKGLEGKDGAILARKSRRHYGTSMSAPFSRRKHRASEAYYDEFDGRKMAMDQMEWLVAKGQDLKADQATHASATVSSSFWPGDSRRMQWDLVACDSDTAPQREHDTAVYRVATLTVDYSDVPESCLEHMISTNGKRFYDIEGVVNISMQASLEFFVTVNGKRYGSLIAQYD</sequence>
<dbReference type="GO" id="GO:0005524">
    <property type="term" value="F:ATP binding"/>
    <property type="evidence" value="ECO:0007669"/>
    <property type="project" value="UniProtKB-KW"/>
</dbReference>